<dbReference type="Gene3D" id="1.10.287.70">
    <property type="match status" value="2"/>
</dbReference>
<evidence type="ECO:0000256" key="5">
    <source>
        <dbReference type="ARBA" id="ARBA00023065"/>
    </source>
</evidence>
<name>A0A0B2WPN3_METAS</name>
<feature type="transmembrane region" description="Helical" evidence="10">
    <location>
        <begin position="361"/>
        <end position="383"/>
    </location>
</feature>
<feature type="transmembrane region" description="Helical" evidence="10">
    <location>
        <begin position="231"/>
        <end position="252"/>
    </location>
</feature>
<keyword evidence="3 8" id="KW-0812">Transmembrane</keyword>
<evidence type="ECO:0000256" key="2">
    <source>
        <dbReference type="ARBA" id="ARBA00022448"/>
    </source>
</evidence>
<comment type="caution">
    <text evidence="12">The sequence shown here is derived from an EMBL/GenBank/DDBJ whole genome shotgun (WGS) entry which is preliminary data.</text>
</comment>
<feature type="transmembrane region" description="Helical" evidence="10">
    <location>
        <begin position="70"/>
        <end position="87"/>
    </location>
</feature>
<proteinExistence type="inferred from homology"/>
<feature type="compositionally biased region" description="Basic residues" evidence="9">
    <location>
        <begin position="613"/>
        <end position="622"/>
    </location>
</feature>
<keyword evidence="5 8" id="KW-0406">Ion transport</keyword>
<sequence>MIAGTLGPVASAFSICALSQSWVQHSPPGTGVSDATLVSDPAWWVSSQEAARQGTRSADMVCARLTTVRALQLCLALVSNMFLLLDVTRKVRFTIAEPIAIIGWYASAVCFVCLDAVASGPLLDSLGLSGDDRMWSQAFYYGIWSAVLYFVAASVLAITFWGALHGRRGEDFNLSRGQRTLVLQAMLFLTYLLLGALLFSRLEEWDYLDGVYWADVTLFTIGFGDMVPTTVLGQALLIPYVLVGITSLGIVVSSIRSMIVQRGGQRLDARVDEKSRRNALQKVLRRGKGDMLIPLEGGGEPLADLYARELERRRGEFELMRAIQKRASSRRKWAAMLISTVCWLGLWFCGAVVFFKCEKAAQAWTYFDAVSFCFISLTTVGYGNLVPKSNAGKSFFVFWSLISLPILTILISNAGETVVRVVNDITIRAGSITILPGRGSFRHNLKQLARQLSCGYSCPDSAVDTSFDLEKGTARQHRAPEARAPKLKGRDGPSHGTENGTFQTSVSQSESPVSPRSHPPCQTMSSRRCADICGAELDDNLPTGDDLHLLLVSEIQAVAETIRKDRRRRYTFQDWVWYLRLMGEDERDPDAHRETRPTERPRILDKFLPARTKTLRSRRTSRHRGEDAESGTEQSRQPEEHDTRSLKWSWVGDQSPLISGKEESEWILEMLMERLRALLRESSRQHQDTGPESS</sequence>
<dbReference type="PANTHER" id="PTHR11003">
    <property type="entry name" value="POTASSIUM CHANNEL, SUBFAMILY K"/>
    <property type="match status" value="1"/>
</dbReference>
<feature type="region of interest" description="Disordered" evidence="9">
    <location>
        <begin position="469"/>
        <end position="525"/>
    </location>
</feature>
<feature type="domain" description="Potassium channel" evidence="11">
    <location>
        <begin position="187"/>
        <end position="260"/>
    </location>
</feature>
<accession>A0A0B2WPN3</accession>
<dbReference type="OrthoDB" id="297496at2759"/>
<comment type="subcellular location">
    <subcellularLocation>
        <location evidence="1">Membrane</location>
        <topology evidence="1">Multi-pass membrane protein</topology>
    </subcellularLocation>
</comment>
<comment type="similarity">
    <text evidence="8">Belongs to the two pore domain potassium channel (TC 1.A.1.8) family.</text>
</comment>
<dbReference type="Proteomes" id="UP000030816">
    <property type="component" value="Unassembled WGS sequence"/>
</dbReference>
<evidence type="ECO:0000256" key="1">
    <source>
        <dbReference type="ARBA" id="ARBA00004141"/>
    </source>
</evidence>
<protein>
    <submittedName>
        <fullName evidence="12">Potassium channel</fullName>
    </submittedName>
</protein>
<dbReference type="Pfam" id="PF07885">
    <property type="entry name" value="Ion_trans_2"/>
    <property type="match status" value="2"/>
</dbReference>
<evidence type="ECO:0000256" key="8">
    <source>
        <dbReference type="RuleBase" id="RU003857"/>
    </source>
</evidence>
<dbReference type="GeneID" id="63741632"/>
<feature type="transmembrane region" description="Helical" evidence="10">
    <location>
        <begin position="333"/>
        <end position="355"/>
    </location>
</feature>
<dbReference type="InterPro" id="IPR003280">
    <property type="entry name" value="2pore_dom_K_chnl"/>
</dbReference>
<dbReference type="AlphaFoldDB" id="A0A0B2WPN3"/>
<feature type="compositionally biased region" description="Basic and acidic residues" evidence="9">
    <location>
        <begin position="589"/>
        <end position="605"/>
    </location>
</feature>
<keyword evidence="2 8" id="KW-0813">Transport</keyword>
<evidence type="ECO:0000256" key="6">
    <source>
        <dbReference type="ARBA" id="ARBA00023136"/>
    </source>
</evidence>
<dbReference type="HOGENOM" id="CLU_013394_0_0_1"/>
<dbReference type="InterPro" id="IPR013099">
    <property type="entry name" value="K_chnl_dom"/>
</dbReference>
<keyword evidence="13" id="KW-1185">Reference proteome</keyword>
<dbReference type="EMBL" id="AZHE01000028">
    <property type="protein sequence ID" value="KHN94950.1"/>
    <property type="molecule type" value="Genomic_DNA"/>
</dbReference>
<evidence type="ECO:0000313" key="13">
    <source>
        <dbReference type="Proteomes" id="UP000030816"/>
    </source>
</evidence>
<feature type="compositionally biased region" description="Basic and acidic residues" evidence="9">
    <location>
        <begin position="636"/>
        <end position="645"/>
    </location>
</feature>
<evidence type="ECO:0000256" key="9">
    <source>
        <dbReference type="SAM" id="MobiDB-lite"/>
    </source>
</evidence>
<dbReference type="SUPFAM" id="SSF81324">
    <property type="entry name" value="Voltage-gated potassium channels"/>
    <property type="match status" value="2"/>
</dbReference>
<feature type="transmembrane region" description="Helical" evidence="10">
    <location>
        <begin position="395"/>
        <end position="415"/>
    </location>
</feature>
<evidence type="ECO:0000256" key="3">
    <source>
        <dbReference type="ARBA" id="ARBA00022692"/>
    </source>
</evidence>
<dbReference type="RefSeq" id="XP_040676016.1">
    <property type="nucleotide sequence ID" value="XM_040825975.1"/>
</dbReference>
<reference evidence="12 13" key="1">
    <citation type="journal article" date="2014" name="Proc. Natl. Acad. Sci. U.S.A.">
        <title>Trajectory and genomic determinants of fungal-pathogen speciation and host adaptation.</title>
        <authorList>
            <person name="Hu X."/>
            <person name="Xiao G."/>
            <person name="Zheng P."/>
            <person name="Shang Y."/>
            <person name="Su Y."/>
            <person name="Zhang X."/>
            <person name="Liu X."/>
            <person name="Zhan S."/>
            <person name="St Leger R.J."/>
            <person name="Wang C."/>
        </authorList>
    </citation>
    <scope>NUCLEOTIDE SEQUENCE [LARGE SCALE GENOMIC DNA]</scope>
    <source>
        <strain evidence="12 13">ARSEF 1941</strain>
    </source>
</reference>
<evidence type="ECO:0000256" key="10">
    <source>
        <dbReference type="SAM" id="Phobius"/>
    </source>
</evidence>
<dbReference type="GO" id="GO:0015271">
    <property type="term" value="F:outward rectifier potassium channel activity"/>
    <property type="evidence" value="ECO:0007669"/>
    <property type="project" value="TreeGrafter"/>
</dbReference>
<keyword evidence="4 10" id="KW-1133">Transmembrane helix</keyword>
<feature type="compositionally biased region" description="Basic and acidic residues" evidence="9">
    <location>
        <begin position="469"/>
        <end position="493"/>
    </location>
</feature>
<feature type="transmembrane region" description="Helical" evidence="10">
    <location>
        <begin position="181"/>
        <end position="199"/>
    </location>
</feature>
<dbReference type="GO" id="GO:0022841">
    <property type="term" value="F:potassium ion leak channel activity"/>
    <property type="evidence" value="ECO:0007669"/>
    <property type="project" value="TreeGrafter"/>
</dbReference>
<dbReference type="GO" id="GO:0005886">
    <property type="term" value="C:plasma membrane"/>
    <property type="evidence" value="ECO:0007669"/>
    <property type="project" value="TreeGrafter"/>
</dbReference>
<feature type="compositionally biased region" description="Polar residues" evidence="9">
    <location>
        <begin position="496"/>
        <end position="525"/>
    </location>
</feature>
<dbReference type="GO" id="GO:0030322">
    <property type="term" value="P:stabilization of membrane potential"/>
    <property type="evidence" value="ECO:0007669"/>
    <property type="project" value="TreeGrafter"/>
</dbReference>
<gene>
    <name evidence="12" type="ORF">MAM_07177</name>
</gene>
<evidence type="ECO:0000256" key="7">
    <source>
        <dbReference type="ARBA" id="ARBA00023303"/>
    </source>
</evidence>
<evidence type="ECO:0000256" key="4">
    <source>
        <dbReference type="ARBA" id="ARBA00022989"/>
    </source>
</evidence>
<dbReference type="STRING" id="1081103.A0A0B2WPN3"/>
<feature type="transmembrane region" description="Helical" evidence="10">
    <location>
        <begin position="138"/>
        <end position="161"/>
    </location>
</feature>
<keyword evidence="6 10" id="KW-0472">Membrane</keyword>
<evidence type="ECO:0000259" key="11">
    <source>
        <dbReference type="Pfam" id="PF07885"/>
    </source>
</evidence>
<keyword evidence="7 8" id="KW-0407">Ion channel</keyword>
<organism evidence="12 13">
    <name type="scientific">Metarhizium album (strain ARSEF 1941)</name>
    <dbReference type="NCBI Taxonomy" id="1081103"/>
    <lineage>
        <taxon>Eukaryota</taxon>
        <taxon>Fungi</taxon>
        <taxon>Dikarya</taxon>
        <taxon>Ascomycota</taxon>
        <taxon>Pezizomycotina</taxon>
        <taxon>Sordariomycetes</taxon>
        <taxon>Hypocreomycetidae</taxon>
        <taxon>Hypocreales</taxon>
        <taxon>Clavicipitaceae</taxon>
        <taxon>Metarhizium</taxon>
    </lineage>
</organism>
<evidence type="ECO:0000313" key="12">
    <source>
        <dbReference type="EMBL" id="KHN94950.1"/>
    </source>
</evidence>
<dbReference type="PANTHER" id="PTHR11003:SF301">
    <property type="entry name" value="POTASSIUM CHANNEL PROTEIN"/>
    <property type="match status" value="1"/>
</dbReference>
<feature type="domain" description="Potassium channel" evidence="11">
    <location>
        <begin position="344"/>
        <end position="419"/>
    </location>
</feature>
<feature type="region of interest" description="Disordered" evidence="9">
    <location>
        <begin position="586"/>
        <end position="646"/>
    </location>
</feature>
<dbReference type="PRINTS" id="PR01333">
    <property type="entry name" value="2POREKCHANEL"/>
</dbReference>
<feature type="transmembrane region" description="Helical" evidence="10">
    <location>
        <begin position="99"/>
        <end position="118"/>
    </location>
</feature>